<evidence type="ECO:0000313" key="2">
    <source>
        <dbReference type="EMBL" id="QDV87043.1"/>
    </source>
</evidence>
<reference evidence="1 3" key="1">
    <citation type="submission" date="2019-02" db="EMBL/GenBank/DDBJ databases">
        <title>Deep-cultivation of Planctomycetes and their phenomic and genomic characterization uncovers novel biology.</title>
        <authorList>
            <person name="Wiegand S."/>
            <person name="Jogler M."/>
            <person name="Boedeker C."/>
            <person name="Pinto D."/>
            <person name="Vollmers J."/>
            <person name="Rivas-Marin E."/>
            <person name="Kohn T."/>
            <person name="Peeters S.H."/>
            <person name="Heuer A."/>
            <person name="Rast P."/>
            <person name="Oberbeckmann S."/>
            <person name="Bunk B."/>
            <person name="Jeske O."/>
            <person name="Meyerdierks A."/>
            <person name="Storesund J.E."/>
            <person name="Kallscheuer N."/>
            <person name="Luecker S."/>
            <person name="Lage O.M."/>
            <person name="Pohl T."/>
            <person name="Merkel B.J."/>
            <person name="Hornburger P."/>
            <person name="Mueller R.-W."/>
            <person name="Bruemmer F."/>
            <person name="Labrenz M."/>
            <person name="Spormann A.M."/>
            <person name="Op den Camp H."/>
            <person name="Overmann J."/>
            <person name="Amann R."/>
            <person name="Jetten M.S.M."/>
            <person name="Mascher T."/>
            <person name="Medema M.H."/>
            <person name="Devos D.P."/>
            <person name="Kaster A.-K."/>
            <person name="Ovreas L."/>
            <person name="Rohde M."/>
            <person name="Galperin M.Y."/>
            <person name="Jogler C."/>
        </authorList>
    </citation>
    <scope>NUCLEOTIDE SEQUENCE [LARGE SCALE GENOMIC DNA]</scope>
    <source>
        <strain evidence="1 3">TBK1r</strain>
    </source>
</reference>
<name>A0ABX5Y1B2_9BACT</name>
<accession>A0ABX5Y1B2</accession>
<gene>
    <name evidence="1" type="ORF">TBK1r_59920</name>
    <name evidence="2" type="ORF">TBK1r_60700</name>
</gene>
<proteinExistence type="predicted"/>
<evidence type="ECO:0000313" key="3">
    <source>
        <dbReference type="Proteomes" id="UP000318081"/>
    </source>
</evidence>
<evidence type="ECO:0000313" key="1">
    <source>
        <dbReference type="EMBL" id="QDV86965.1"/>
    </source>
</evidence>
<dbReference type="EMBL" id="CP036432">
    <property type="protein sequence ID" value="QDV87043.1"/>
    <property type="molecule type" value="Genomic_DNA"/>
</dbReference>
<sequence length="70" mass="7965">MITYEEAELIGGPSCGSFVAIQAGQAQYTEIIGGTYYRWDRIQYPCGRIVMVHTRTVQMGSMAKYWRRPA</sequence>
<protein>
    <submittedName>
        <fullName evidence="1">Uncharacterized protein</fullName>
    </submittedName>
</protein>
<dbReference type="EMBL" id="CP036432">
    <property type="protein sequence ID" value="QDV86965.1"/>
    <property type="molecule type" value="Genomic_DNA"/>
</dbReference>
<dbReference type="RefSeq" id="WP_145218478.1">
    <property type="nucleotide sequence ID" value="NZ_CP036432.1"/>
</dbReference>
<dbReference type="Proteomes" id="UP000318081">
    <property type="component" value="Chromosome"/>
</dbReference>
<organism evidence="1 3">
    <name type="scientific">Stieleria magnilauensis</name>
    <dbReference type="NCBI Taxonomy" id="2527963"/>
    <lineage>
        <taxon>Bacteria</taxon>
        <taxon>Pseudomonadati</taxon>
        <taxon>Planctomycetota</taxon>
        <taxon>Planctomycetia</taxon>
        <taxon>Pirellulales</taxon>
        <taxon>Pirellulaceae</taxon>
        <taxon>Stieleria</taxon>
    </lineage>
</organism>
<keyword evidence="3" id="KW-1185">Reference proteome</keyword>